<organism evidence="3 4">
    <name type="scientific">Panaeolus cyanescens</name>
    <dbReference type="NCBI Taxonomy" id="181874"/>
    <lineage>
        <taxon>Eukaryota</taxon>
        <taxon>Fungi</taxon>
        <taxon>Dikarya</taxon>
        <taxon>Basidiomycota</taxon>
        <taxon>Agaricomycotina</taxon>
        <taxon>Agaricomycetes</taxon>
        <taxon>Agaricomycetidae</taxon>
        <taxon>Agaricales</taxon>
        <taxon>Agaricineae</taxon>
        <taxon>Galeropsidaceae</taxon>
        <taxon>Panaeolus</taxon>
    </lineage>
</organism>
<dbReference type="PROSITE" id="PS51164">
    <property type="entry name" value="CBM1_2"/>
    <property type="match status" value="1"/>
</dbReference>
<dbReference type="InParanoid" id="A0A409W3U7"/>
<proteinExistence type="predicted"/>
<dbReference type="InterPro" id="IPR035971">
    <property type="entry name" value="CBD_sf"/>
</dbReference>
<comment type="caution">
    <text evidence="3">The sequence shown here is derived from an EMBL/GenBank/DDBJ whole genome shotgun (WGS) entry which is preliminary data.</text>
</comment>
<dbReference type="SMART" id="SM00236">
    <property type="entry name" value="fCBD"/>
    <property type="match status" value="1"/>
</dbReference>
<dbReference type="GO" id="GO:0005576">
    <property type="term" value="C:extracellular region"/>
    <property type="evidence" value="ECO:0007669"/>
    <property type="project" value="InterPro"/>
</dbReference>
<evidence type="ECO:0000313" key="4">
    <source>
        <dbReference type="Proteomes" id="UP000284842"/>
    </source>
</evidence>
<evidence type="ECO:0000256" key="1">
    <source>
        <dbReference type="ARBA" id="ARBA00022729"/>
    </source>
</evidence>
<dbReference type="Proteomes" id="UP000284842">
    <property type="component" value="Unassembled WGS sequence"/>
</dbReference>
<feature type="domain" description="CBM1" evidence="2">
    <location>
        <begin position="48"/>
        <end position="84"/>
    </location>
</feature>
<dbReference type="InterPro" id="IPR000254">
    <property type="entry name" value="CBD"/>
</dbReference>
<gene>
    <name evidence="3" type="ORF">CVT24_009138</name>
</gene>
<dbReference type="GO" id="GO:0030248">
    <property type="term" value="F:cellulose binding"/>
    <property type="evidence" value="ECO:0007669"/>
    <property type="project" value="InterPro"/>
</dbReference>
<protein>
    <recommendedName>
        <fullName evidence="2">CBM1 domain-containing protein</fullName>
    </recommendedName>
</protein>
<keyword evidence="1" id="KW-0732">Signal</keyword>
<sequence length="94" mass="10147">MQLKDKLKLGFKSTSTSRMHFAPLLLAISFLQGTALVLAAPSPVPLDDGQPMFAQCGGIGWTGPTKCASGLYCNKINDYYSACFPNNVPVTTRY</sequence>
<evidence type="ECO:0000313" key="3">
    <source>
        <dbReference type="EMBL" id="PPQ73146.1"/>
    </source>
</evidence>
<keyword evidence="4" id="KW-1185">Reference proteome</keyword>
<dbReference type="OrthoDB" id="2119228at2759"/>
<accession>A0A409W3U7</accession>
<dbReference type="SUPFAM" id="SSF57180">
    <property type="entry name" value="Cellulose-binding domain"/>
    <property type="match status" value="1"/>
</dbReference>
<dbReference type="GO" id="GO:0005975">
    <property type="term" value="P:carbohydrate metabolic process"/>
    <property type="evidence" value="ECO:0007669"/>
    <property type="project" value="InterPro"/>
</dbReference>
<dbReference type="Pfam" id="PF00734">
    <property type="entry name" value="CBM_1"/>
    <property type="match status" value="1"/>
</dbReference>
<evidence type="ECO:0000259" key="2">
    <source>
        <dbReference type="PROSITE" id="PS51164"/>
    </source>
</evidence>
<name>A0A409W3U7_9AGAR</name>
<reference evidence="3 4" key="1">
    <citation type="journal article" date="2018" name="Evol. Lett.">
        <title>Horizontal gene cluster transfer increased hallucinogenic mushroom diversity.</title>
        <authorList>
            <person name="Reynolds H.T."/>
            <person name="Vijayakumar V."/>
            <person name="Gluck-Thaler E."/>
            <person name="Korotkin H.B."/>
            <person name="Matheny P.B."/>
            <person name="Slot J.C."/>
        </authorList>
    </citation>
    <scope>NUCLEOTIDE SEQUENCE [LARGE SCALE GENOMIC DNA]</scope>
    <source>
        <strain evidence="3 4">2629</strain>
    </source>
</reference>
<dbReference type="EMBL" id="NHTK01005833">
    <property type="protein sequence ID" value="PPQ73146.1"/>
    <property type="molecule type" value="Genomic_DNA"/>
</dbReference>
<dbReference type="AlphaFoldDB" id="A0A409W3U7"/>